<protein>
    <submittedName>
        <fullName evidence="2">Uncharacterized protein</fullName>
    </submittedName>
</protein>
<keyword evidence="1" id="KW-0472">Membrane</keyword>
<sequence length="64" mass="6489">MSEETKPTSSSVPALVGIGAIIMIAGVFLGLLGGAGPVFTLVALVLGIPLLCTGLIIKAIRDRR</sequence>
<comment type="caution">
    <text evidence="2">The sequence shown here is derived from an EMBL/GenBank/DDBJ whole genome shotgun (WGS) entry which is preliminary data.</text>
</comment>
<reference evidence="2" key="1">
    <citation type="submission" date="2022-06" db="EMBL/GenBank/DDBJ databases">
        <title>Genomic Encyclopedia of Archaeal and Bacterial Type Strains, Phase II (KMG-II): from individual species to whole genera.</title>
        <authorList>
            <person name="Goeker M."/>
        </authorList>
    </citation>
    <scope>NUCLEOTIDE SEQUENCE</scope>
    <source>
        <strain evidence="2">DSM 26652</strain>
    </source>
</reference>
<gene>
    <name evidence="2" type="ORF">APR03_002916</name>
</gene>
<dbReference type="Proteomes" id="UP001139493">
    <property type="component" value="Unassembled WGS sequence"/>
</dbReference>
<dbReference type="RefSeq" id="WP_253836772.1">
    <property type="nucleotide sequence ID" value="NZ_JAMTCS010000008.1"/>
</dbReference>
<organism evidence="2 3">
    <name type="scientific">Promicromonospora thailandica</name>
    <dbReference type="NCBI Taxonomy" id="765201"/>
    <lineage>
        <taxon>Bacteria</taxon>
        <taxon>Bacillati</taxon>
        <taxon>Actinomycetota</taxon>
        <taxon>Actinomycetes</taxon>
        <taxon>Micrococcales</taxon>
        <taxon>Promicromonosporaceae</taxon>
        <taxon>Promicromonospora</taxon>
    </lineage>
</organism>
<name>A0A9X2JVF4_9MICO</name>
<evidence type="ECO:0000313" key="2">
    <source>
        <dbReference type="EMBL" id="MCP2265560.1"/>
    </source>
</evidence>
<keyword evidence="1" id="KW-1133">Transmembrane helix</keyword>
<keyword evidence="1" id="KW-0812">Transmembrane</keyword>
<dbReference type="AlphaFoldDB" id="A0A9X2JVF4"/>
<keyword evidence="3" id="KW-1185">Reference proteome</keyword>
<feature type="transmembrane region" description="Helical" evidence="1">
    <location>
        <begin position="38"/>
        <end position="57"/>
    </location>
</feature>
<dbReference type="EMBL" id="JAMTCS010000008">
    <property type="protein sequence ID" value="MCP2265560.1"/>
    <property type="molecule type" value="Genomic_DNA"/>
</dbReference>
<evidence type="ECO:0000313" key="3">
    <source>
        <dbReference type="Proteomes" id="UP001139493"/>
    </source>
</evidence>
<evidence type="ECO:0000256" key="1">
    <source>
        <dbReference type="SAM" id="Phobius"/>
    </source>
</evidence>
<proteinExistence type="predicted"/>
<feature type="transmembrane region" description="Helical" evidence="1">
    <location>
        <begin position="12"/>
        <end position="32"/>
    </location>
</feature>
<accession>A0A9X2JVF4</accession>